<accession>A0A365Y4R3</accession>
<sequence>MPFPRHYWILGISSTYVDIVVGENLFCDVGIGKMLKERFYYPQFTLRIFEVNFWQKNKITFTCV</sequence>
<protein>
    <submittedName>
        <fullName evidence="1">Uncharacterized protein</fullName>
    </submittedName>
</protein>
<evidence type="ECO:0000313" key="1">
    <source>
        <dbReference type="EMBL" id="RBL93489.1"/>
    </source>
</evidence>
<dbReference type="EMBL" id="QFFJ01000001">
    <property type="protein sequence ID" value="RBL93489.1"/>
    <property type="molecule type" value="Genomic_DNA"/>
</dbReference>
<comment type="caution">
    <text evidence="1">The sequence shown here is derived from an EMBL/GenBank/DDBJ whole genome shotgun (WGS) entry which is preliminary data.</text>
</comment>
<gene>
    <name evidence="1" type="ORF">DF182_13320</name>
</gene>
<reference evidence="1 2" key="1">
    <citation type="submission" date="2018-05" db="EMBL/GenBank/DDBJ databases">
        <title>Chitinophaga sp. K3CV102501T nov., isolated from isolated from a monsoon evergreen broad-leaved forest soil.</title>
        <authorList>
            <person name="Lv Y."/>
        </authorList>
    </citation>
    <scope>NUCLEOTIDE SEQUENCE [LARGE SCALE GENOMIC DNA]</scope>
    <source>
        <strain evidence="1 2">GDMCC 1.1325</strain>
    </source>
</reference>
<dbReference type="AlphaFoldDB" id="A0A365Y4R3"/>
<dbReference type="Proteomes" id="UP000253410">
    <property type="component" value="Unassembled WGS sequence"/>
</dbReference>
<proteinExistence type="predicted"/>
<organism evidence="1 2">
    <name type="scientific">Chitinophaga flava</name>
    <dbReference type="NCBI Taxonomy" id="2259036"/>
    <lineage>
        <taxon>Bacteria</taxon>
        <taxon>Pseudomonadati</taxon>
        <taxon>Bacteroidota</taxon>
        <taxon>Chitinophagia</taxon>
        <taxon>Chitinophagales</taxon>
        <taxon>Chitinophagaceae</taxon>
        <taxon>Chitinophaga</taxon>
    </lineage>
</organism>
<evidence type="ECO:0000313" key="2">
    <source>
        <dbReference type="Proteomes" id="UP000253410"/>
    </source>
</evidence>
<keyword evidence="2" id="KW-1185">Reference proteome</keyword>
<name>A0A365Y4R3_9BACT</name>